<keyword evidence="3" id="KW-1185">Reference proteome</keyword>
<dbReference type="InterPro" id="IPR016181">
    <property type="entry name" value="Acyl_CoA_acyltransferase"/>
</dbReference>
<comment type="caution">
    <text evidence="2">The sequence shown here is derived from an EMBL/GenBank/DDBJ whole genome shotgun (WGS) entry which is preliminary data.</text>
</comment>
<dbReference type="Gene3D" id="3.40.630.30">
    <property type="match status" value="1"/>
</dbReference>
<name>A0A928V208_9SPHI</name>
<dbReference type="InterPro" id="IPR000182">
    <property type="entry name" value="GNAT_dom"/>
</dbReference>
<organism evidence="2 3">
    <name type="scientific">Sphingobacterium hungaricum</name>
    <dbReference type="NCBI Taxonomy" id="2082723"/>
    <lineage>
        <taxon>Bacteria</taxon>
        <taxon>Pseudomonadati</taxon>
        <taxon>Bacteroidota</taxon>
        <taxon>Sphingobacteriia</taxon>
        <taxon>Sphingobacteriales</taxon>
        <taxon>Sphingobacteriaceae</taxon>
        <taxon>Sphingobacterium</taxon>
    </lineage>
</organism>
<evidence type="ECO:0000259" key="1">
    <source>
        <dbReference type="PROSITE" id="PS51186"/>
    </source>
</evidence>
<accession>A0A928V208</accession>
<dbReference type="CDD" id="cd04301">
    <property type="entry name" value="NAT_SF"/>
    <property type="match status" value="1"/>
</dbReference>
<dbReference type="Proteomes" id="UP000616201">
    <property type="component" value="Unassembled WGS sequence"/>
</dbReference>
<sequence length="174" mass="19931">MAHAATIEQSTMDDLKDIFHLYDLATAYQKTHISNGWPSFKEEMVVQEINKGYQYKFVADGQTACVFAIALHDPDIWFEKDEDPALYIHRIATHPDYRGQHFVKQIVEWATDFAVANKLQFIRMDTTAGNPKLIAYYQSCGFDYLGDVKLGLSENLPAHYQNASMSLFEIKVNL</sequence>
<evidence type="ECO:0000313" key="2">
    <source>
        <dbReference type="EMBL" id="MBE8715194.1"/>
    </source>
</evidence>
<dbReference type="AlphaFoldDB" id="A0A928V208"/>
<dbReference type="GO" id="GO:0016747">
    <property type="term" value="F:acyltransferase activity, transferring groups other than amino-acyl groups"/>
    <property type="evidence" value="ECO:0007669"/>
    <property type="project" value="InterPro"/>
</dbReference>
<reference evidence="2" key="1">
    <citation type="submission" date="2018-02" db="EMBL/GenBank/DDBJ databases">
        <authorList>
            <person name="Vasarhelyi B.M."/>
            <person name="Deshmukh S."/>
            <person name="Balint B."/>
            <person name="Kukolya J."/>
        </authorList>
    </citation>
    <scope>NUCLEOTIDE SEQUENCE</scope>
    <source>
        <strain evidence="2">KB22</strain>
    </source>
</reference>
<feature type="domain" description="N-acetyltransferase" evidence="1">
    <location>
        <begin position="5"/>
        <end position="163"/>
    </location>
</feature>
<protein>
    <submittedName>
        <fullName evidence="2">GNAT family N-acetyltransferase</fullName>
    </submittedName>
</protein>
<dbReference type="SUPFAM" id="SSF55729">
    <property type="entry name" value="Acyl-CoA N-acyltransferases (Nat)"/>
    <property type="match status" value="1"/>
</dbReference>
<evidence type="ECO:0000313" key="3">
    <source>
        <dbReference type="Proteomes" id="UP000616201"/>
    </source>
</evidence>
<dbReference type="EMBL" id="PRDK01000009">
    <property type="protein sequence ID" value="MBE8715194.1"/>
    <property type="molecule type" value="Genomic_DNA"/>
</dbReference>
<dbReference type="Pfam" id="PF00583">
    <property type="entry name" value="Acetyltransf_1"/>
    <property type="match status" value="1"/>
</dbReference>
<dbReference type="PROSITE" id="PS51186">
    <property type="entry name" value="GNAT"/>
    <property type="match status" value="1"/>
</dbReference>
<gene>
    <name evidence="2" type="ORF">C4F49_16035</name>
</gene>
<dbReference type="RefSeq" id="WP_196937041.1">
    <property type="nucleotide sequence ID" value="NZ_MU158698.1"/>
</dbReference>
<proteinExistence type="predicted"/>